<proteinExistence type="predicted"/>
<protein>
    <submittedName>
        <fullName evidence="1">Uncharacterized protein</fullName>
    </submittedName>
</protein>
<dbReference type="AlphaFoldDB" id="A0A1E3GPL4"/>
<name>A0A1E3GPL4_9HYPH</name>
<keyword evidence="2" id="KW-1185">Reference proteome</keyword>
<comment type="caution">
    <text evidence="1">The sequence shown here is derived from an EMBL/GenBank/DDBJ whole genome shotgun (WGS) entry which is preliminary data.</text>
</comment>
<evidence type="ECO:0000313" key="2">
    <source>
        <dbReference type="Proteomes" id="UP000094622"/>
    </source>
</evidence>
<accession>A0A1E3GPL4</accession>
<organism evidence="1 2">
    <name type="scientific">Methylobrevis pamukkalensis</name>
    <dbReference type="NCBI Taxonomy" id="1439726"/>
    <lineage>
        <taxon>Bacteria</taxon>
        <taxon>Pseudomonadati</taxon>
        <taxon>Pseudomonadota</taxon>
        <taxon>Alphaproteobacteria</taxon>
        <taxon>Hyphomicrobiales</taxon>
        <taxon>Pleomorphomonadaceae</taxon>
        <taxon>Methylobrevis</taxon>
    </lineage>
</organism>
<evidence type="ECO:0000313" key="1">
    <source>
        <dbReference type="EMBL" id="ODN65361.1"/>
    </source>
</evidence>
<dbReference type="EMBL" id="MCRJ01000335">
    <property type="protein sequence ID" value="ODN65361.1"/>
    <property type="molecule type" value="Genomic_DNA"/>
</dbReference>
<dbReference type="OrthoDB" id="7824623at2"/>
<sequence>MGTDAAGLATQLAAALPLMLTPIQNPAFQAQLASAASAFLKDPKSITLTAAPAKPMTFMELFATAQSAPQTLPDALGVTVTANE</sequence>
<reference evidence="1 2" key="1">
    <citation type="submission" date="2016-07" db="EMBL/GenBank/DDBJ databases">
        <title>Draft Genome Sequence of Methylobrevis pamukkalensis PK2.</title>
        <authorList>
            <person name="Vasilenko O.V."/>
            <person name="Doronina N.V."/>
            <person name="Shmareva M.N."/>
            <person name="Tarlachkov S.V."/>
            <person name="Mustakhimov I."/>
            <person name="Trotsenko Y.A."/>
        </authorList>
    </citation>
    <scope>NUCLEOTIDE SEQUENCE [LARGE SCALE GENOMIC DNA]</scope>
    <source>
        <strain evidence="1 2">PK2</strain>
    </source>
</reference>
<dbReference type="Proteomes" id="UP000094622">
    <property type="component" value="Unassembled WGS sequence"/>
</dbReference>
<gene>
    <name evidence="1" type="ORF">A6302_04556</name>
</gene>